<reference evidence="3" key="1">
    <citation type="submission" date="2017-09" db="EMBL/GenBank/DDBJ databases">
        <authorList>
            <person name="Varghese N."/>
            <person name="Submissions S."/>
        </authorList>
    </citation>
    <scope>NUCLEOTIDE SEQUENCE [LARGE SCALE GENOMIC DNA]</scope>
    <source>
        <strain evidence="3">JKS000234</strain>
    </source>
</reference>
<proteinExistence type="predicted"/>
<dbReference type="EMBL" id="OCMY01000001">
    <property type="protein sequence ID" value="SOD39763.1"/>
    <property type="molecule type" value="Genomic_DNA"/>
</dbReference>
<organism evidence="2 3">
    <name type="scientific">Candidatus Pantoea floridensis</name>
    <dbReference type="NCBI Taxonomy" id="1938870"/>
    <lineage>
        <taxon>Bacteria</taxon>
        <taxon>Pseudomonadati</taxon>
        <taxon>Pseudomonadota</taxon>
        <taxon>Gammaproteobacteria</taxon>
        <taxon>Enterobacterales</taxon>
        <taxon>Erwiniaceae</taxon>
        <taxon>Pantoea</taxon>
    </lineage>
</organism>
<feature type="compositionally biased region" description="Basic and acidic residues" evidence="1">
    <location>
        <begin position="33"/>
        <end position="43"/>
    </location>
</feature>
<name>A0A286C041_9GAMM</name>
<evidence type="ECO:0000313" key="2">
    <source>
        <dbReference type="EMBL" id="SOD39763.1"/>
    </source>
</evidence>
<dbReference type="Proteomes" id="UP000219271">
    <property type="component" value="Unassembled WGS sequence"/>
</dbReference>
<evidence type="ECO:0000313" key="3">
    <source>
        <dbReference type="Proteomes" id="UP000219271"/>
    </source>
</evidence>
<feature type="region of interest" description="Disordered" evidence="1">
    <location>
        <begin position="1"/>
        <end position="43"/>
    </location>
</feature>
<keyword evidence="3" id="KW-1185">Reference proteome</keyword>
<protein>
    <submittedName>
        <fullName evidence="2">Uncharacterized protein</fullName>
    </submittedName>
</protein>
<evidence type="ECO:0000256" key="1">
    <source>
        <dbReference type="SAM" id="MobiDB-lite"/>
    </source>
</evidence>
<feature type="compositionally biased region" description="Polar residues" evidence="1">
    <location>
        <begin position="1"/>
        <end position="22"/>
    </location>
</feature>
<dbReference type="OrthoDB" id="6630376at2"/>
<sequence length="173" mass="19891">MKTSVHCFSQQHASSQHNQLSQPARRPQNHRFKPSETEPHKKESDEFRYLLKGEHHNHIDDFDTFCFKLIDEHPSEPTEETPQHPVFHPIMSDVLTEIEKQEHLPAEFSLILPGSGEIVAKMQQGESGETVIALGFTDETLSKLLGFEKQGENLMSRRLGKPVRLQFKRIEAL</sequence>
<accession>A0A286C041</accession>
<dbReference type="AlphaFoldDB" id="A0A286C041"/>
<dbReference type="RefSeq" id="WP_141400266.1">
    <property type="nucleotide sequence ID" value="NZ_OCMY01000001.1"/>
</dbReference>
<gene>
    <name evidence="2" type="ORF">SAMN06273570_4217</name>
</gene>